<evidence type="ECO:0000313" key="1">
    <source>
        <dbReference type="EMBL" id="QHT21401.1"/>
    </source>
</evidence>
<reference evidence="1" key="1">
    <citation type="journal article" date="2020" name="Nature">
        <title>Giant virus diversity and host interactions through global metagenomics.</title>
        <authorList>
            <person name="Schulz F."/>
            <person name="Roux S."/>
            <person name="Paez-Espino D."/>
            <person name="Jungbluth S."/>
            <person name="Walsh D.A."/>
            <person name="Denef V.J."/>
            <person name="McMahon K.D."/>
            <person name="Konstantinidis K.T."/>
            <person name="Eloe-Fadrosh E.A."/>
            <person name="Kyrpides N.C."/>
            <person name="Woyke T."/>
        </authorList>
    </citation>
    <scope>NUCLEOTIDE SEQUENCE</scope>
    <source>
        <strain evidence="1">GVMAG-M-3300023174-92</strain>
    </source>
</reference>
<name>A0A6C0DYE9_9ZZZZ</name>
<sequence length="2047" mass="238318">MSQDYEEDTNETPEFTLKLGDIIEIYSPKNDTLNNQTFFIEYINESRIVLLNIATTEQIQLNMDETTGELSDKSIREVRLLSRSEESGYARQNRLVPETWVEIHFGGDIPTILTGEITSLEEDQIEIRTFPEMDMIYIDFEYKGIPEYIPIKNIIIRDKPAMVEAVKTDPSEPGVSPTRDDPHVEYLDTGEMWIHAEENAEEEEHIIDALRFEVAKSKEVIFGEELETVAQYSEIPDSQKRYTIDLQTTNLLDELLSTIPAFERNAITMQKIHALIAHYRELRHKFSVFNESGDVVRFKRNNPLLHKPLVDSLAKLDSKVDWILPVVSLKKKVYVNEEEKDTMSSVGEGDVLPLVFDEVLQEEEATKRNNYYNEQTVMDENRYYRLYQRLEDSMRPFDAPTETPHILSSIEVQASMEAIVDNLDEFYSSVFKVTGESQEGIVRRKYVIQKYDLGLNRRTIQMRGDREVVETFPLTRPDTMSVKSVVLLPASVMNYSRVNLPCTSILEKSNIHMFSLMRFQILGKNNDIPPVVIEDLERDLYEDTDNDDFLKGIRHYVLSDTLRSVQPTFEKVLQTIVPKTKTLVKLIKKYVTNKLSLLAVVEALEPFKVYTDDLSYTQYLEIRRFIVEQISVRKESLDKRRKEYGFLPNYRFPVKPQPLSVINYMMEKTDFIERMLSGYHLPGREFIQKYLTTSEVLVRMYETDNGSLLMRLIGFLMSSLMTPESVSSLFKDDDDSADIKATDCNRRVLTKRYLSVKEMHKDNGTDDVFYDKEFDDTPYHILEKYNGDRKKMLPDKFLRFLMENLIEKHDCPQERAEGLAAALVAGKKRVKDGEYAMLVVRPRRENTGATPLTLAERKKMEDEATLREKTTYYFRKSNQWFEYKDIDEDAFLDTSQLFCNYKENCHSTKTGVGEICESGDETARRMRNIAKKKIKGEFDKRFELTFEDMKSSIETRMNDRLMYLQRWLRIHTVQHEKQNNISYQIGLEAIGYADTVISSYIALRDKILGQTDFVKKQTDIVRFYDRFCREPMDILSEDHGWKYCKETNTKLLPAFLHELALCFIQGEDYQLRLEEMCYSHGLLSDAGNAIVDKNSGFVVRNIDFAEEDGYDEAGFKITTHAFLEKGEMEKVVENMLTQFSEKRENTVCENERNQMICNLLDVMMKHVPLTTAKEYCVRVTNLLCDTMIDTEEKYNRAAKKMEEKEGKKLLPYKKRKNQLTILITAAVFFTAIQTEVPSFNTKRTMPGCVKSFRGYPLDGEEDLSGIKYMACVLSKMEKKIEPWNAIEKMPVLIIQDQLKKILVDVVKHSAVDARYLTKREYMLLHVEDNIPVEHSVEKWFHFLPPLIDFNTKLQPLSSDFKDDFISLMQKGQKQQHGDYMVIKSKVAGFSYRIIENIQEIVQSKDLLLSAVSTGKPFLQNVCCNEKGGDVIPILYFAKENDEILKDIKTVASMSSVIQNVRAISKPPFLYDPTNTMLKYPSISQDIGEQNMYATLIHYCELDKKVRVPAKFHSFFTDIPVDYPNKGSIEEKVDFLKRSGKRFSPNELYELLRIVHSENRVELKKSAKHNVAEKLKDVLKLFDEYQSPVIDQRLRERLTNVLTQYDQTKLMTILDDGDGDTAAAKPEKARVSAVKVLKNGLSAILEDTFKPSILNFLKKYGKLGSREQEMLSTFFETFVKTWAVHDLYKVSAFIKNAVDEMTRVFPNILITNTQNTRPVQSYWDLAPVDSAKIFRSIQTYYEPLGQFRQDTVLRELFMFIKPKFVDLRVFFENIPIQESIHVGTRDYFSLFDVDTIQLLLEYIFLSVLHEYIIATDDVGLIRRDKQEKKKFNREQIAKKGEDDVASEYVDLDEERREVYGDMTEVDIDDGNRDELKTRVAKLLIAFINIIRKNKTEIDISYETIRSAIRKRKENEKNRIVERFKAMSPDERSVEDMKKKFKMDEWNLGTQRGIFEYDKKTSEREVREQEAEEALDIRKHGMRKEDFISIHGDTEDTGDVLREMVDIEDMGEGPEEAEELENEITGLKNHFFDGQYYSEDESDDDFGDD</sequence>
<accession>A0A6C0DYE9</accession>
<organism evidence="1">
    <name type="scientific">viral metagenome</name>
    <dbReference type="NCBI Taxonomy" id="1070528"/>
    <lineage>
        <taxon>unclassified sequences</taxon>
        <taxon>metagenomes</taxon>
        <taxon>organismal metagenomes</taxon>
    </lineage>
</organism>
<proteinExistence type="predicted"/>
<dbReference type="EMBL" id="MN739691">
    <property type="protein sequence ID" value="QHT21401.1"/>
    <property type="molecule type" value="Genomic_DNA"/>
</dbReference>
<protein>
    <submittedName>
        <fullName evidence="1">Uncharacterized protein</fullName>
    </submittedName>
</protein>